<proteinExistence type="predicted"/>
<name>A0ABW2RET0_9BURK</name>
<sequence>MPLLREPIPPASHPQKEGSVMILGPSLSVPQCSVDLYVRVSKDELLGLQLEHHLTEPASACDGVATGYTEWTAIASGRLVSVACFWRAYADGSVLSTDPMDVSTNLMLIDDMGYDAGHKHTGELLLERLQHMLFSESAQTGMRQSQLPVTSGGLLQ</sequence>
<dbReference type="Pfam" id="PF16245">
    <property type="entry name" value="DUF4902"/>
    <property type="match status" value="1"/>
</dbReference>
<keyword evidence="2" id="KW-1185">Reference proteome</keyword>
<dbReference type="Gene3D" id="3.10.450.610">
    <property type="match status" value="1"/>
</dbReference>
<accession>A0ABW2RET0</accession>
<dbReference type="InterPro" id="IPR032598">
    <property type="entry name" value="RsaM-like"/>
</dbReference>
<comment type="caution">
    <text evidence="1">The sequence shown here is derived from an EMBL/GenBank/DDBJ whole genome shotgun (WGS) entry which is preliminary data.</text>
</comment>
<evidence type="ECO:0000313" key="1">
    <source>
        <dbReference type="EMBL" id="MFC7436627.1"/>
    </source>
</evidence>
<gene>
    <name evidence="1" type="ORF">ACFQNJ_19155</name>
</gene>
<organism evidence="1 2">
    <name type="scientific">Hydrogenophaga bisanensis</name>
    <dbReference type="NCBI Taxonomy" id="439611"/>
    <lineage>
        <taxon>Bacteria</taxon>
        <taxon>Pseudomonadati</taxon>
        <taxon>Pseudomonadota</taxon>
        <taxon>Betaproteobacteria</taxon>
        <taxon>Burkholderiales</taxon>
        <taxon>Comamonadaceae</taxon>
        <taxon>Hydrogenophaga</taxon>
    </lineage>
</organism>
<dbReference type="EMBL" id="JBHTBX010000025">
    <property type="protein sequence ID" value="MFC7436627.1"/>
    <property type="molecule type" value="Genomic_DNA"/>
</dbReference>
<protein>
    <submittedName>
        <fullName evidence="1">DUF4902 domain-containing protein</fullName>
    </submittedName>
</protein>
<dbReference type="RefSeq" id="WP_382260330.1">
    <property type="nucleotide sequence ID" value="NZ_JBHTBX010000025.1"/>
</dbReference>
<dbReference type="Proteomes" id="UP001596495">
    <property type="component" value="Unassembled WGS sequence"/>
</dbReference>
<reference evidence="2" key="1">
    <citation type="journal article" date="2019" name="Int. J. Syst. Evol. Microbiol.">
        <title>The Global Catalogue of Microorganisms (GCM) 10K type strain sequencing project: providing services to taxonomists for standard genome sequencing and annotation.</title>
        <authorList>
            <consortium name="The Broad Institute Genomics Platform"/>
            <consortium name="The Broad Institute Genome Sequencing Center for Infectious Disease"/>
            <person name="Wu L."/>
            <person name="Ma J."/>
        </authorList>
    </citation>
    <scope>NUCLEOTIDE SEQUENCE [LARGE SCALE GENOMIC DNA]</scope>
    <source>
        <strain evidence="2">CCUG 54518</strain>
    </source>
</reference>
<evidence type="ECO:0000313" key="2">
    <source>
        <dbReference type="Proteomes" id="UP001596495"/>
    </source>
</evidence>